<dbReference type="RefSeq" id="WP_115107685.1">
    <property type="nucleotide sequence ID" value="NZ_QHKS01000031.1"/>
</dbReference>
<dbReference type="Gene3D" id="2.170.270.10">
    <property type="entry name" value="SET domain"/>
    <property type="match status" value="1"/>
</dbReference>
<evidence type="ECO:0000313" key="2">
    <source>
        <dbReference type="EMBL" id="RDJ98677.1"/>
    </source>
</evidence>
<dbReference type="InterPro" id="IPR001214">
    <property type="entry name" value="SET_dom"/>
</dbReference>
<dbReference type="Proteomes" id="UP000254875">
    <property type="component" value="Unassembled WGS sequence"/>
</dbReference>
<name>A0A370MZP7_9BURK</name>
<comment type="caution">
    <text evidence="2">The sequence shown here is derived from an EMBL/GenBank/DDBJ whole genome shotgun (WGS) entry which is preliminary data.</text>
</comment>
<feature type="domain" description="SET" evidence="1">
    <location>
        <begin position="142"/>
        <end position="283"/>
    </location>
</feature>
<reference evidence="3" key="1">
    <citation type="submission" date="2018-05" db="EMBL/GenBank/DDBJ databases">
        <authorList>
            <person name="Feng T."/>
        </authorList>
    </citation>
    <scope>NUCLEOTIDE SEQUENCE [LARGE SCALE GENOMIC DNA]</scope>
    <source>
        <strain evidence="3">S27</strain>
    </source>
</reference>
<gene>
    <name evidence="2" type="ORF">DLM46_32285</name>
</gene>
<evidence type="ECO:0000259" key="1">
    <source>
        <dbReference type="PROSITE" id="PS50280"/>
    </source>
</evidence>
<evidence type="ECO:0000313" key="3">
    <source>
        <dbReference type="Proteomes" id="UP000254875"/>
    </source>
</evidence>
<keyword evidence="3" id="KW-1185">Reference proteome</keyword>
<dbReference type="PROSITE" id="PS50280">
    <property type="entry name" value="SET"/>
    <property type="match status" value="1"/>
</dbReference>
<accession>A0A370MZP7</accession>
<dbReference type="AlphaFoldDB" id="A0A370MZP7"/>
<dbReference type="OrthoDB" id="1467561at2"/>
<dbReference type="SUPFAM" id="SSF82199">
    <property type="entry name" value="SET domain"/>
    <property type="match status" value="1"/>
</dbReference>
<dbReference type="EMBL" id="QHKS01000031">
    <property type="protein sequence ID" value="RDJ98677.1"/>
    <property type="molecule type" value="Genomic_DNA"/>
</dbReference>
<protein>
    <submittedName>
        <fullName evidence="2">Type III effector protein</fullName>
    </submittedName>
</protein>
<proteinExistence type="predicted"/>
<sequence>MTVTIQPRAQALVDTIRERIAEAGRMPGLVARHEAIFDIVPAMKAQIDELLADDALVADQAMQSLREAFEAFKHDHAIPRLPYSPQIDARYPYRDELSNPVYIVALRSKQAPNATADSHLAAVQRYIDPGLPDRARADAYANAMYCRTIGPADLRDAREHTLIGERGAFAARAIRAGECLGVYGGRLMSAAMFFSCVEESFVLSANSDNAVAFIDGENILAMANTSLAYDAEGAPVAQADDDGYNMEALTFDASSRCGRHFSIRAFFARREIEPGAELRWNYRYSPEIVEHVFGGARRQAQQARANEFCSG</sequence>
<dbReference type="InterPro" id="IPR046341">
    <property type="entry name" value="SET_dom_sf"/>
</dbReference>
<organism evidence="2 3">
    <name type="scientific">Paraburkholderia lacunae</name>
    <dbReference type="NCBI Taxonomy" id="2211104"/>
    <lineage>
        <taxon>Bacteria</taxon>
        <taxon>Pseudomonadati</taxon>
        <taxon>Pseudomonadota</taxon>
        <taxon>Betaproteobacteria</taxon>
        <taxon>Burkholderiales</taxon>
        <taxon>Burkholderiaceae</taxon>
        <taxon>Paraburkholderia</taxon>
    </lineage>
</organism>